<comment type="caution">
    <text evidence="4">The sequence shown here is derived from an EMBL/GenBank/DDBJ whole genome shotgun (WGS) entry which is preliminary data.</text>
</comment>
<dbReference type="EMBL" id="JAATIS010005477">
    <property type="protein sequence ID" value="KAG2459486.1"/>
    <property type="molecule type" value="Genomic_DNA"/>
</dbReference>
<dbReference type="PANTHER" id="PTHR39233">
    <property type="entry name" value="FIBRONECTIN TYPE III DOMAIN-CONTAINING PROTEIN 10"/>
    <property type="match status" value="1"/>
</dbReference>
<feature type="region of interest" description="Disordered" evidence="1">
    <location>
        <begin position="28"/>
        <end position="47"/>
    </location>
</feature>
<feature type="non-terminal residue" evidence="4">
    <location>
        <position position="263"/>
    </location>
</feature>
<feature type="non-terminal residue" evidence="4">
    <location>
        <position position="1"/>
    </location>
</feature>
<dbReference type="PANTHER" id="PTHR39233:SF1">
    <property type="entry name" value="FIBRONECTIN TYPE III DOMAIN-CONTAINING PROTEIN 10"/>
    <property type="match status" value="1"/>
</dbReference>
<dbReference type="RefSeq" id="XP_039611954.1">
    <property type="nucleotide sequence ID" value="XM_039756020.1"/>
</dbReference>
<reference evidence="4 5" key="1">
    <citation type="journal article" date="2021" name="Cell">
        <title>Tracing the genetic footprints of vertebrate landing in non-teleost ray-finned fishes.</title>
        <authorList>
            <person name="Bi X."/>
            <person name="Wang K."/>
            <person name="Yang L."/>
            <person name="Pan H."/>
            <person name="Jiang H."/>
            <person name="Wei Q."/>
            <person name="Fang M."/>
            <person name="Yu H."/>
            <person name="Zhu C."/>
            <person name="Cai Y."/>
            <person name="He Y."/>
            <person name="Gan X."/>
            <person name="Zeng H."/>
            <person name="Yu D."/>
            <person name="Zhu Y."/>
            <person name="Jiang H."/>
            <person name="Qiu Q."/>
            <person name="Yang H."/>
            <person name="Zhang Y.E."/>
            <person name="Wang W."/>
            <person name="Zhu M."/>
            <person name="He S."/>
            <person name="Zhang G."/>
        </authorList>
    </citation>
    <scope>NUCLEOTIDE SEQUENCE [LARGE SCALE GENOMIC DNA]</scope>
    <source>
        <strain evidence="4">Bchr_013</strain>
    </source>
</reference>
<dbReference type="AlphaFoldDB" id="A0A8X7X1E4"/>
<keyword evidence="5" id="KW-1185">Reference proteome</keyword>
<dbReference type="GeneID" id="120531042"/>
<evidence type="ECO:0000313" key="4">
    <source>
        <dbReference type="EMBL" id="KAG2459486.1"/>
    </source>
</evidence>
<keyword evidence="2" id="KW-0812">Transmembrane</keyword>
<feature type="chain" id="PRO_5036471378" evidence="3">
    <location>
        <begin position="20"/>
        <end position="263"/>
    </location>
</feature>
<organism evidence="4 5">
    <name type="scientific">Polypterus senegalus</name>
    <name type="common">Senegal bichir</name>
    <dbReference type="NCBI Taxonomy" id="55291"/>
    <lineage>
        <taxon>Eukaryota</taxon>
        <taxon>Metazoa</taxon>
        <taxon>Chordata</taxon>
        <taxon>Craniata</taxon>
        <taxon>Vertebrata</taxon>
        <taxon>Euteleostomi</taxon>
        <taxon>Actinopterygii</taxon>
        <taxon>Polypteriformes</taxon>
        <taxon>Polypteridae</taxon>
        <taxon>Polypterus</taxon>
    </lineage>
</organism>
<evidence type="ECO:0000313" key="5">
    <source>
        <dbReference type="Proteomes" id="UP000886611"/>
    </source>
</evidence>
<evidence type="ECO:0000256" key="3">
    <source>
        <dbReference type="SAM" id="SignalP"/>
    </source>
</evidence>
<proteinExistence type="predicted"/>
<protein>
    <submittedName>
        <fullName evidence="4">FND10 protein</fullName>
    </submittedName>
</protein>
<accession>A0A8X7X1E4</accession>
<dbReference type="OrthoDB" id="9450734at2759"/>
<dbReference type="Pfam" id="PF17742">
    <property type="entry name" value="Fndc10"/>
    <property type="match status" value="1"/>
</dbReference>
<keyword evidence="2" id="KW-0472">Membrane</keyword>
<evidence type="ECO:0000256" key="2">
    <source>
        <dbReference type="SAM" id="Phobius"/>
    </source>
</evidence>
<dbReference type="InterPro" id="IPR034446">
    <property type="entry name" value="Fndc10"/>
</dbReference>
<dbReference type="Proteomes" id="UP000886611">
    <property type="component" value="Unassembled WGS sequence"/>
</dbReference>
<feature type="compositionally biased region" description="Basic and acidic residues" evidence="1">
    <location>
        <begin position="33"/>
        <end position="47"/>
    </location>
</feature>
<evidence type="ECO:0000256" key="1">
    <source>
        <dbReference type="SAM" id="MobiDB-lite"/>
    </source>
</evidence>
<sequence length="263" mass="28506">MSASLHCLLLLATVCREWALVSSFAGACSSESGRTRNSEPRRQRRSDVDGPLATCAYKLLHTGTSGGLCFRTPERGFRCQEKLCTRYRSAGRGTLVANVLKNGSALLQWRFPAISGLRGFQLGCWWNGTHTQFQCDSVWLGAGCSDYLLADVHDSVRYRICLRPLYAANASNGGPGDCVDFSAEPAGMRDIVIAMTAVGGSICVMLVIICLLVAYITENLMHPAFKGGGPLRASASTQTDRRARLALVVREEPDSELHKAGML</sequence>
<gene>
    <name evidence="4" type="primary">Fndc10</name>
    <name evidence="4" type="ORF">GTO96_0019114</name>
</gene>
<feature type="signal peptide" evidence="3">
    <location>
        <begin position="1"/>
        <end position="19"/>
    </location>
</feature>
<name>A0A8X7X1E4_POLSE</name>
<keyword evidence="3" id="KW-0732">Signal</keyword>
<keyword evidence="2" id="KW-1133">Transmembrane helix</keyword>
<feature type="transmembrane region" description="Helical" evidence="2">
    <location>
        <begin position="191"/>
        <end position="216"/>
    </location>
</feature>